<proteinExistence type="predicted"/>
<feature type="compositionally biased region" description="Basic residues" evidence="1">
    <location>
        <begin position="169"/>
        <end position="180"/>
    </location>
</feature>
<dbReference type="Proteomes" id="UP001281761">
    <property type="component" value="Unassembled WGS sequence"/>
</dbReference>
<feature type="compositionally biased region" description="Acidic residues" evidence="1">
    <location>
        <begin position="98"/>
        <end position="123"/>
    </location>
</feature>
<organism evidence="2 3">
    <name type="scientific">Blattamonas nauphoetae</name>
    <dbReference type="NCBI Taxonomy" id="2049346"/>
    <lineage>
        <taxon>Eukaryota</taxon>
        <taxon>Metamonada</taxon>
        <taxon>Preaxostyla</taxon>
        <taxon>Oxymonadida</taxon>
        <taxon>Blattamonas</taxon>
    </lineage>
</organism>
<feature type="compositionally biased region" description="Basic and acidic residues" evidence="1">
    <location>
        <begin position="70"/>
        <end position="83"/>
    </location>
</feature>
<protein>
    <submittedName>
        <fullName evidence="2">Uncharacterized protein</fullName>
    </submittedName>
</protein>
<feature type="compositionally biased region" description="Basic and acidic residues" evidence="1">
    <location>
        <begin position="124"/>
        <end position="150"/>
    </location>
</feature>
<name>A0ABQ9YIA4_9EUKA</name>
<sequence>MRRVDWTAFIASQRTNTEPDLTRELAAVRGKDARDWSSHSAVSSSLSPVDVVKEEAQRITDQLSHFILEKGETKTVESEEEKSVQLVPNRPHKRMLEMEEEDQEQNEDTSEMENSSESDQFEGENEKTAEEKGKENQPPKELERHTQRQNERKRKTRYNKIESSLTPQPRKHPQQHRRRQQPAQKPIQLPPPAESGGRGSDEAVCPKQLDDRLTSRVDCVDWGRPYRQEQAVHVSERSVGAVCVERDVPQLCRVGRGPGRGEWGERGEENQPVLRERTRRETSDETGPCSASSSQSEIGGGAERVEDNSERGIDANETSEEEREAKTMPTLQSKDDENVKDIVVERSNPNLSQISFSTRTSPSTSSSLPLTPSHPHPPRNLATSCRKGFFPQTYSCNTSNRLFWSDFG</sequence>
<gene>
    <name evidence="2" type="ORF">BLNAU_1507</name>
</gene>
<feature type="region of interest" description="Disordered" evidence="1">
    <location>
        <begin position="70"/>
        <end position="211"/>
    </location>
</feature>
<keyword evidence="3" id="KW-1185">Reference proteome</keyword>
<evidence type="ECO:0000313" key="2">
    <source>
        <dbReference type="EMBL" id="KAK2963465.1"/>
    </source>
</evidence>
<feature type="compositionally biased region" description="Polar residues" evidence="1">
    <location>
        <begin position="347"/>
        <end position="356"/>
    </location>
</feature>
<evidence type="ECO:0000256" key="1">
    <source>
        <dbReference type="SAM" id="MobiDB-lite"/>
    </source>
</evidence>
<evidence type="ECO:0000313" key="3">
    <source>
        <dbReference type="Proteomes" id="UP001281761"/>
    </source>
</evidence>
<accession>A0ABQ9YIA4</accession>
<feature type="compositionally biased region" description="Low complexity" evidence="1">
    <location>
        <begin position="357"/>
        <end position="373"/>
    </location>
</feature>
<feature type="compositionally biased region" description="Basic and acidic residues" evidence="1">
    <location>
        <begin position="262"/>
        <end position="283"/>
    </location>
</feature>
<feature type="compositionally biased region" description="Basic and acidic residues" evidence="1">
    <location>
        <begin position="333"/>
        <end position="344"/>
    </location>
</feature>
<feature type="compositionally biased region" description="Basic and acidic residues" evidence="1">
    <location>
        <begin position="303"/>
        <end position="314"/>
    </location>
</feature>
<reference evidence="2 3" key="1">
    <citation type="journal article" date="2022" name="bioRxiv">
        <title>Genomics of Preaxostyla Flagellates Illuminates Evolutionary Transitions and the Path Towards Mitochondrial Loss.</title>
        <authorList>
            <person name="Novak L.V.F."/>
            <person name="Treitli S.C."/>
            <person name="Pyrih J."/>
            <person name="Halakuc P."/>
            <person name="Pipaliya S.V."/>
            <person name="Vacek V."/>
            <person name="Brzon O."/>
            <person name="Soukal P."/>
            <person name="Eme L."/>
            <person name="Dacks J.B."/>
            <person name="Karnkowska A."/>
            <person name="Elias M."/>
            <person name="Hampl V."/>
        </authorList>
    </citation>
    <scope>NUCLEOTIDE SEQUENCE [LARGE SCALE GENOMIC DNA]</scope>
    <source>
        <strain evidence="2">NAU3</strain>
        <tissue evidence="2">Gut</tissue>
    </source>
</reference>
<comment type="caution">
    <text evidence="2">The sequence shown here is derived from an EMBL/GenBank/DDBJ whole genome shotgun (WGS) entry which is preliminary data.</text>
</comment>
<dbReference type="EMBL" id="JARBJD010000006">
    <property type="protein sequence ID" value="KAK2963465.1"/>
    <property type="molecule type" value="Genomic_DNA"/>
</dbReference>
<feature type="region of interest" description="Disordered" evidence="1">
    <location>
        <begin position="253"/>
        <end position="381"/>
    </location>
</feature>